<reference evidence="13 16" key="3">
    <citation type="submission" date="2019-08" db="EMBL/GenBank/DDBJ databases">
        <title>In-depth cultivation of the pig gut microbiome towards novel bacterial diversity and tailored functional studies.</title>
        <authorList>
            <person name="Wylensek D."/>
            <person name="Hitch T.C.A."/>
            <person name="Clavel T."/>
        </authorList>
    </citation>
    <scope>NUCLEOTIDE SEQUENCE [LARGE SCALE GENOMIC DNA]</scope>
    <source>
        <strain evidence="13 16">WCA3-601-WT-6J</strain>
    </source>
</reference>
<dbReference type="Proteomes" id="UP000053433">
    <property type="component" value="Unassembled WGS sequence"/>
</dbReference>
<keyword evidence="7 10" id="KW-0460">Magnesium</keyword>
<dbReference type="PANTHER" id="PTHR30040:SF2">
    <property type="entry name" value="FAD:PROTEIN FMN TRANSFERASE"/>
    <property type="match status" value="1"/>
</dbReference>
<evidence type="ECO:0000256" key="9">
    <source>
        <dbReference type="ARBA" id="ARBA00048540"/>
    </source>
</evidence>
<keyword evidence="4 10" id="KW-0808">Transferase</keyword>
<evidence type="ECO:0000256" key="11">
    <source>
        <dbReference type="PIRSR" id="PIRSR006268-2"/>
    </source>
</evidence>
<proteinExistence type="inferred from homology"/>
<evidence type="ECO:0000313" key="12">
    <source>
        <dbReference type="EMBL" id="KUE77718.1"/>
    </source>
</evidence>
<gene>
    <name evidence="12" type="ORF">ASJ35_00020</name>
    <name evidence="13" type="ORF">FYJ76_03085</name>
    <name evidence="14" type="ORF">GMD52_03630</name>
</gene>
<dbReference type="RefSeq" id="WP_009325793.1">
    <property type="nucleotide sequence ID" value="NZ_CAOJUJ010000002.1"/>
</dbReference>
<evidence type="ECO:0000256" key="6">
    <source>
        <dbReference type="ARBA" id="ARBA00022827"/>
    </source>
</evidence>
<accession>A0A0W7TV78</accession>
<evidence type="ECO:0000313" key="15">
    <source>
        <dbReference type="Proteomes" id="UP000053433"/>
    </source>
</evidence>
<comment type="cofactor">
    <cofactor evidence="11">
        <name>Mg(2+)</name>
        <dbReference type="ChEBI" id="CHEBI:18420"/>
    </cofactor>
    <cofactor evidence="11">
        <name>Mn(2+)</name>
        <dbReference type="ChEBI" id="CHEBI:29035"/>
    </cofactor>
    <text evidence="11">Magnesium. Can also use manganese.</text>
</comment>
<evidence type="ECO:0000256" key="1">
    <source>
        <dbReference type="ARBA" id="ARBA00011955"/>
    </source>
</evidence>
<organism evidence="12 15">
    <name type="scientific">Ruthenibacterium lactatiformans</name>
    <dbReference type="NCBI Taxonomy" id="1550024"/>
    <lineage>
        <taxon>Bacteria</taxon>
        <taxon>Bacillati</taxon>
        <taxon>Bacillota</taxon>
        <taxon>Clostridia</taxon>
        <taxon>Eubacteriales</taxon>
        <taxon>Oscillospiraceae</taxon>
        <taxon>Ruthenibacterium</taxon>
    </lineage>
</organism>
<dbReference type="Gene3D" id="3.10.520.10">
    <property type="entry name" value="ApbE-like domains"/>
    <property type="match status" value="1"/>
</dbReference>
<evidence type="ECO:0000256" key="5">
    <source>
        <dbReference type="ARBA" id="ARBA00022723"/>
    </source>
</evidence>
<sequence>MKKAIKMIAGACAAAVVCAGGLLYYNLSRQNVRHTSATFVMDAVADQKVYGPNGEKAIAAAEQAFREMENRLSVYKEGSDIARLNAAAGSGEAVAVEAQTYALLSQAKTLSAQAGGAFELTIAPLALAWGITTDAPRVLQQDEIDALLPLVDDRGLLLESGTARLQRPGQAVDLGGIAKGAACDVAKEVYDEYGIRAALCWLGGSSIYARGVKPDGEAWRLGFRDPKEEESVSLASFEIRDAVFCTSGGYERYFEQDGVRYHHILDPATGRPAQSDIVSIGILCENGAEADFWSTALFVQGREKALEYFETGGEGLLLDEDNTLYVSKALQASFELAAEAEGAYHVVFL</sequence>
<evidence type="ECO:0000256" key="10">
    <source>
        <dbReference type="PIRNR" id="PIRNR006268"/>
    </source>
</evidence>
<evidence type="ECO:0000256" key="8">
    <source>
        <dbReference type="ARBA" id="ARBA00031306"/>
    </source>
</evidence>
<dbReference type="PANTHER" id="PTHR30040">
    <property type="entry name" value="THIAMINE BIOSYNTHESIS LIPOPROTEIN APBE"/>
    <property type="match status" value="1"/>
</dbReference>
<dbReference type="EMBL" id="LMUA01000001">
    <property type="protein sequence ID" value="KUE77718.1"/>
    <property type="molecule type" value="Genomic_DNA"/>
</dbReference>
<evidence type="ECO:0000313" key="14">
    <source>
        <dbReference type="EMBL" id="MTS50629.1"/>
    </source>
</evidence>
<dbReference type="Proteomes" id="UP000431913">
    <property type="component" value="Unassembled WGS sequence"/>
</dbReference>
<reference evidence="14 17" key="2">
    <citation type="journal article" date="2019" name="Nat. Med.">
        <title>A library of human gut bacterial isolates paired with longitudinal multiomics data enables mechanistic microbiome research.</title>
        <authorList>
            <person name="Poyet M."/>
            <person name="Groussin M."/>
            <person name="Gibbons S.M."/>
            <person name="Avila-Pacheco J."/>
            <person name="Jiang X."/>
            <person name="Kearney S.M."/>
            <person name="Perrotta A.R."/>
            <person name="Berdy B."/>
            <person name="Zhao S."/>
            <person name="Lieberman T.D."/>
            <person name="Swanson P.K."/>
            <person name="Smith M."/>
            <person name="Roesemann S."/>
            <person name="Alexander J.E."/>
            <person name="Rich S.A."/>
            <person name="Livny J."/>
            <person name="Vlamakis H."/>
            <person name="Clish C."/>
            <person name="Bullock K."/>
            <person name="Deik A."/>
            <person name="Scott J."/>
            <person name="Pierce K.A."/>
            <person name="Xavier R.J."/>
            <person name="Alm E.J."/>
        </authorList>
    </citation>
    <scope>NUCLEOTIDE SEQUENCE [LARGE SCALE GENOMIC DNA]</scope>
    <source>
        <strain evidence="14 17">BIOML-A7</strain>
    </source>
</reference>
<evidence type="ECO:0000256" key="4">
    <source>
        <dbReference type="ARBA" id="ARBA00022679"/>
    </source>
</evidence>
<evidence type="ECO:0000313" key="13">
    <source>
        <dbReference type="EMBL" id="MST90929.1"/>
    </source>
</evidence>
<dbReference type="GeneID" id="42855223"/>
<dbReference type="Proteomes" id="UP000449193">
    <property type="component" value="Unassembled WGS sequence"/>
</dbReference>
<dbReference type="AlphaFoldDB" id="A0A0W7TV78"/>
<protein>
    <recommendedName>
        <fullName evidence="2 10">FAD:protein FMN transferase</fullName>
        <ecNumber evidence="1 10">2.7.1.180</ecNumber>
    </recommendedName>
    <alternativeName>
        <fullName evidence="8 10">Flavin transferase</fullName>
    </alternativeName>
</protein>
<keyword evidence="6 10" id="KW-0274">FAD</keyword>
<reference evidence="12 15" key="1">
    <citation type="submission" date="2015-10" db="EMBL/GenBank/DDBJ databases">
        <title>A novel member of the family Ruminococcaceae isolated from human faeces.</title>
        <authorList>
            <person name="Shkoporov A.N."/>
            <person name="Chaplin A.V."/>
            <person name="Motuzova O.V."/>
            <person name="Kafarskaia L.I."/>
            <person name="Efimov B.A."/>
        </authorList>
    </citation>
    <scope>NUCLEOTIDE SEQUENCE [LARGE SCALE GENOMIC DNA]</scope>
    <source>
        <strain evidence="12 15">668</strain>
    </source>
</reference>
<comment type="similarity">
    <text evidence="10">Belongs to the ApbE family.</text>
</comment>
<evidence type="ECO:0000256" key="7">
    <source>
        <dbReference type="ARBA" id="ARBA00022842"/>
    </source>
</evidence>
<evidence type="ECO:0000313" key="17">
    <source>
        <dbReference type="Proteomes" id="UP000449193"/>
    </source>
</evidence>
<dbReference type="EMBL" id="WMZR01000003">
    <property type="protein sequence ID" value="MTS50629.1"/>
    <property type="molecule type" value="Genomic_DNA"/>
</dbReference>
<dbReference type="Pfam" id="PF02424">
    <property type="entry name" value="ApbE"/>
    <property type="match status" value="1"/>
</dbReference>
<dbReference type="PIRSF" id="PIRSF006268">
    <property type="entry name" value="ApbE"/>
    <property type="match status" value="1"/>
</dbReference>
<feature type="binding site" evidence="11">
    <location>
        <position position="295"/>
    </location>
    <ligand>
        <name>Mg(2+)</name>
        <dbReference type="ChEBI" id="CHEBI:18420"/>
    </ligand>
</feature>
<evidence type="ECO:0000313" key="16">
    <source>
        <dbReference type="Proteomes" id="UP000431913"/>
    </source>
</evidence>
<keyword evidence="5 10" id="KW-0479">Metal-binding</keyword>
<dbReference type="GO" id="GO:0016740">
    <property type="term" value="F:transferase activity"/>
    <property type="evidence" value="ECO:0007669"/>
    <property type="project" value="UniProtKB-UniRule"/>
</dbReference>
<dbReference type="InterPro" id="IPR024932">
    <property type="entry name" value="ApbE"/>
</dbReference>
<comment type="catalytic activity">
    <reaction evidence="9 10">
        <text>L-threonyl-[protein] + FAD = FMN-L-threonyl-[protein] + AMP + H(+)</text>
        <dbReference type="Rhea" id="RHEA:36847"/>
        <dbReference type="Rhea" id="RHEA-COMP:11060"/>
        <dbReference type="Rhea" id="RHEA-COMP:11061"/>
        <dbReference type="ChEBI" id="CHEBI:15378"/>
        <dbReference type="ChEBI" id="CHEBI:30013"/>
        <dbReference type="ChEBI" id="CHEBI:57692"/>
        <dbReference type="ChEBI" id="CHEBI:74257"/>
        <dbReference type="ChEBI" id="CHEBI:456215"/>
        <dbReference type="EC" id="2.7.1.180"/>
    </reaction>
</comment>
<evidence type="ECO:0000256" key="2">
    <source>
        <dbReference type="ARBA" id="ARBA00016337"/>
    </source>
</evidence>
<dbReference type="EMBL" id="VUNJ01000002">
    <property type="protein sequence ID" value="MST90929.1"/>
    <property type="molecule type" value="Genomic_DNA"/>
</dbReference>
<dbReference type="EC" id="2.7.1.180" evidence="1 10"/>
<dbReference type="GO" id="GO:0046872">
    <property type="term" value="F:metal ion binding"/>
    <property type="evidence" value="ECO:0007669"/>
    <property type="project" value="UniProtKB-UniRule"/>
</dbReference>
<dbReference type="InterPro" id="IPR003374">
    <property type="entry name" value="ApbE-like_sf"/>
</dbReference>
<name>A0A0W7TV78_9FIRM</name>
<feature type="binding site" evidence="11">
    <location>
        <position position="176"/>
    </location>
    <ligand>
        <name>Mg(2+)</name>
        <dbReference type="ChEBI" id="CHEBI:18420"/>
    </ligand>
</feature>
<feature type="binding site" evidence="11">
    <location>
        <position position="291"/>
    </location>
    <ligand>
        <name>Mg(2+)</name>
        <dbReference type="ChEBI" id="CHEBI:18420"/>
    </ligand>
</feature>
<keyword evidence="3 10" id="KW-0285">Flavoprotein</keyword>
<comment type="caution">
    <text evidence="12">The sequence shown here is derived from an EMBL/GenBank/DDBJ whole genome shotgun (WGS) entry which is preliminary data.</text>
</comment>
<evidence type="ECO:0000256" key="3">
    <source>
        <dbReference type="ARBA" id="ARBA00022630"/>
    </source>
</evidence>
<dbReference type="SUPFAM" id="SSF143631">
    <property type="entry name" value="ApbE-like"/>
    <property type="match status" value="1"/>
</dbReference>